<comment type="subcellular location">
    <subcellularLocation>
        <location evidence="1">Nucleus</location>
    </subcellularLocation>
</comment>
<dbReference type="GO" id="GO:0008270">
    <property type="term" value="F:zinc ion binding"/>
    <property type="evidence" value="ECO:0007669"/>
    <property type="project" value="UniProtKB-KW"/>
</dbReference>
<dbReference type="SUPFAM" id="SSF57667">
    <property type="entry name" value="beta-beta-alpha zinc fingers"/>
    <property type="match status" value="1"/>
</dbReference>
<evidence type="ECO:0000313" key="11">
    <source>
        <dbReference type="Proteomes" id="UP001229421"/>
    </source>
</evidence>
<dbReference type="PROSITE" id="PS50157">
    <property type="entry name" value="ZINC_FINGER_C2H2_2"/>
    <property type="match status" value="1"/>
</dbReference>
<dbReference type="InterPro" id="IPR013087">
    <property type="entry name" value="Znf_C2H2_type"/>
</dbReference>
<keyword evidence="5" id="KW-0805">Transcription regulation</keyword>
<dbReference type="PANTHER" id="PTHR45801">
    <property type="entry name" value="OS07G0101800 PROTEIN"/>
    <property type="match status" value="1"/>
</dbReference>
<dbReference type="AlphaFoldDB" id="A0AAD8KQJ4"/>
<evidence type="ECO:0000259" key="9">
    <source>
        <dbReference type="PROSITE" id="PS50157"/>
    </source>
</evidence>
<dbReference type="PANTHER" id="PTHR45801:SF5">
    <property type="entry name" value="OS05G0286100 PROTEIN"/>
    <property type="match status" value="1"/>
</dbReference>
<evidence type="ECO:0000256" key="8">
    <source>
        <dbReference type="PROSITE-ProRule" id="PRU00042"/>
    </source>
</evidence>
<dbReference type="InterPro" id="IPR052426">
    <property type="entry name" value="Plant_dev_regulator"/>
</dbReference>
<protein>
    <recommendedName>
        <fullName evidence="9">C2H2-type domain-containing protein</fullName>
    </recommendedName>
</protein>
<keyword evidence="11" id="KW-1185">Reference proteome</keyword>
<organism evidence="10 11">
    <name type="scientific">Tagetes erecta</name>
    <name type="common">African marigold</name>
    <dbReference type="NCBI Taxonomy" id="13708"/>
    <lineage>
        <taxon>Eukaryota</taxon>
        <taxon>Viridiplantae</taxon>
        <taxon>Streptophyta</taxon>
        <taxon>Embryophyta</taxon>
        <taxon>Tracheophyta</taxon>
        <taxon>Spermatophyta</taxon>
        <taxon>Magnoliopsida</taxon>
        <taxon>eudicotyledons</taxon>
        <taxon>Gunneridae</taxon>
        <taxon>Pentapetalae</taxon>
        <taxon>asterids</taxon>
        <taxon>campanulids</taxon>
        <taxon>Asterales</taxon>
        <taxon>Asteraceae</taxon>
        <taxon>Asteroideae</taxon>
        <taxon>Heliantheae alliance</taxon>
        <taxon>Tageteae</taxon>
        <taxon>Tagetes</taxon>
    </lineage>
</organism>
<dbReference type="EMBL" id="JAUHHV010000004">
    <property type="protein sequence ID" value="KAK1426984.1"/>
    <property type="molecule type" value="Genomic_DNA"/>
</dbReference>
<feature type="domain" description="C2H2-type" evidence="9">
    <location>
        <begin position="51"/>
        <end position="78"/>
    </location>
</feature>
<accession>A0AAD8KQJ4</accession>
<dbReference type="Pfam" id="PF13912">
    <property type="entry name" value="zf-C2H2_6"/>
    <property type="match status" value="1"/>
</dbReference>
<comment type="caution">
    <text evidence="10">The sequence shown here is derived from an EMBL/GenBank/DDBJ whole genome shotgun (WGS) entry which is preliminary data.</text>
</comment>
<gene>
    <name evidence="10" type="ORF">QVD17_15666</name>
</gene>
<evidence type="ECO:0000256" key="5">
    <source>
        <dbReference type="ARBA" id="ARBA00023015"/>
    </source>
</evidence>
<dbReference type="SMART" id="SM00355">
    <property type="entry name" value="ZnF_C2H2"/>
    <property type="match status" value="1"/>
</dbReference>
<reference evidence="10" key="1">
    <citation type="journal article" date="2023" name="bioRxiv">
        <title>Improved chromosome-level genome assembly for marigold (Tagetes erecta).</title>
        <authorList>
            <person name="Jiang F."/>
            <person name="Yuan L."/>
            <person name="Wang S."/>
            <person name="Wang H."/>
            <person name="Xu D."/>
            <person name="Wang A."/>
            <person name="Fan W."/>
        </authorList>
    </citation>
    <scope>NUCLEOTIDE SEQUENCE</scope>
    <source>
        <strain evidence="10">WSJ</strain>
        <tissue evidence="10">Leaf</tissue>
    </source>
</reference>
<keyword evidence="6" id="KW-0804">Transcription</keyword>
<evidence type="ECO:0000256" key="6">
    <source>
        <dbReference type="ARBA" id="ARBA00023163"/>
    </source>
</evidence>
<dbReference type="InterPro" id="IPR036236">
    <property type="entry name" value="Znf_C2H2_sf"/>
</dbReference>
<evidence type="ECO:0000256" key="4">
    <source>
        <dbReference type="ARBA" id="ARBA00022833"/>
    </source>
</evidence>
<keyword evidence="7" id="KW-0539">Nucleus</keyword>
<keyword evidence="2" id="KW-0479">Metal-binding</keyword>
<keyword evidence="4" id="KW-0862">Zinc</keyword>
<sequence length="323" mass="36570">MDQSRSYWIQKDQPCLHSHVVSSFGDSWEEQAFAEDATGPLGGCIWPPRSYTCTFCRREFRSAQALGGHMNVHRRDRARLKKIEGSNNNQVLESHTTSFDICVLQYPNKIQPTAPSCKNLSYTVGSEKDEKMTYLAPKVTLGLENPNKICNPNLELDNHLYSSSSQKPSRVSILHPFTCSFSQEHQKGAPLLTSSKFESQNGFRIADLGNHDKVSTHVLESNSTTLKKNDQQIEVHLANDHLNSLVRRRCNSDQTPIFSQQDDAHNGMIFKRRRIEVGVRSFFPKSSSLLDGEEVEPVVPLERRSTNSTLENLDLELRLGDRP</sequence>
<evidence type="ECO:0000256" key="2">
    <source>
        <dbReference type="ARBA" id="ARBA00022723"/>
    </source>
</evidence>
<dbReference type="Proteomes" id="UP001229421">
    <property type="component" value="Unassembled WGS sequence"/>
</dbReference>
<dbReference type="Gene3D" id="3.30.160.60">
    <property type="entry name" value="Classic Zinc Finger"/>
    <property type="match status" value="1"/>
</dbReference>
<dbReference type="PROSITE" id="PS00028">
    <property type="entry name" value="ZINC_FINGER_C2H2_1"/>
    <property type="match status" value="1"/>
</dbReference>
<proteinExistence type="predicted"/>
<evidence type="ECO:0000256" key="1">
    <source>
        <dbReference type="ARBA" id="ARBA00004123"/>
    </source>
</evidence>
<dbReference type="GO" id="GO:0005634">
    <property type="term" value="C:nucleus"/>
    <property type="evidence" value="ECO:0007669"/>
    <property type="project" value="UniProtKB-SubCell"/>
</dbReference>
<keyword evidence="3 8" id="KW-0863">Zinc-finger</keyword>
<evidence type="ECO:0000313" key="10">
    <source>
        <dbReference type="EMBL" id="KAK1426984.1"/>
    </source>
</evidence>
<evidence type="ECO:0000256" key="3">
    <source>
        <dbReference type="ARBA" id="ARBA00022771"/>
    </source>
</evidence>
<name>A0AAD8KQJ4_TARER</name>
<evidence type="ECO:0000256" key="7">
    <source>
        <dbReference type="ARBA" id="ARBA00023242"/>
    </source>
</evidence>